<reference evidence="7" key="1">
    <citation type="journal article" date="2019" name="Int. J. Syst. Evol. Microbiol.">
        <title>The Global Catalogue of Microorganisms (GCM) 10K type strain sequencing project: providing services to taxonomists for standard genome sequencing and annotation.</title>
        <authorList>
            <consortium name="The Broad Institute Genomics Platform"/>
            <consortium name="The Broad Institute Genome Sequencing Center for Infectious Disease"/>
            <person name="Wu L."/>
            <person name="Ma J."/>
        </authorList>
    </citation>
    <scope>NUCLEOTIDE SEQUENCE [LARGE SCALE GENOMIC DNA]</scope>
    <source>
        <strain evidence="7">JCM 16929</strain>
    </source>
</reference>
<keyword evidence="7" id="KW-1185">Reference proteome</keyword>
<dbReference type="RefSeq" id="WP_344807014.1">
    <property type="nucleotide sequence ID" value="NZ_BAABAB010000026.1"/>
</dbReference>
<evidence type="ECO:0000256" key="3">
    <source>
        <dbReference type="ARBA" id="ARBA00023163"/>
    </source>
</evidence>
<evidence type="ECO:0000256" key="4">
    <source>
        <dbReference type="PROSITE-ProRule" id="PRU00335"/>
    </source>
</evidence>
<dbReference type="InterPro" id="IPR011075">
    <property type="entry name" value="TetR_C"/>
</dbReference>
<keyword evidence="2 4" id="KW-0238">DNA-binding</keyword>
<dbReference type="PANTHER" id="PTHR30055:SF148">
    <property type="entry name" value="TETR-FAMILY TRANSCRIPTIONAL REGULATOR"/>
    <property type="match status" value="1"/>
</dbReference>
<dbReference type="Gene3D" id="1.10.10.60">
    <property type="entry name" value="Homeodomain-like"/>
    <property type="match status" value="1"/>
</dbReference>
<dbReference type="InterPro" id="IPR001647">
    <property type="entry name" value="HTH_TetR"/>
</dbReference>
<dbReference type="Gene3D" id="1.10.357.10">
    <property type="entry name" value="Tetracycline Repressor, domain 2"/>
    <property type="match status" value="1"/>
</dbReference>
<dbReference type="SUPFAM" id="SSF48498">
    <property type="entry name" value="Tetracyclin repressor-like, C-terminal domain"/>
    <property type="match status" value="1"/>
</dbReference>
<dbReference type="Pfam" id="PF16859">
    <property type="entry name" value="TetR_C_11"/>
    <property type="match status" value="1"/>
</dbReference>
<gene>
    <name evidence="6" type="ORF">GCM10022236_35490</name>
</gene>
<sequence length="200" mass="22562">MNLNEEVAERPATRRRGQELEDAILDAAWAVLLEKGYSGFTYEAIAAGAGTSRPVLYRRWPQREDLLLATLSRSWWQPIPVPDTGSLREDAIELLRSANASRSRMGTLLIVQLMDYFRQTGTSFSQLRAALRGPGQPSGMARLVDRAVARGELPDVPRSARLIDLPFELFRHDLIMTMHAIPDEAIIEIVDDIWLPLLQR</sequence>
<dbReference type="SUPFAM" id="SSF46689">
    <property type="entry name" value="Homeodomain-like"/>
    <property type="match status" value="1"/>
</dbReference>
<dbReference type="InterPro" id="IPR009057">
    <property type="entry name" value="Homeodomain-like_sf"/>
</dbReference>
<dbReference type="Proteomes" id="UP001501490">
    <property type="component" value="Unassembled WGS sequence"/>
</dbReference>
<keyword evidence="1" id="KW-0805">Transcription regulation</keyword>
<proteinExistence type="predicted"/>
<comment type="caution">
    <text evidence="6">The sequence shown here is derived from an EMBL/GenBank/DDBJ whole genome shotgun (WGS) entry which is preliminary data.</text>
</comment>
<evidence type="ECO:0000313" key="7">
    <source>
        <dbReference type="Proteomes" id="UP001501490"/>
    </source>
</evidence>
<evidence type="ECO:0000259" key="5">
    <source>
        <dbReference type="PROSITE" id="PS50977"/>
    </source>
</evidence>
<keyword evidence="3" id="KW-0804">Transcription</keyword>
<evidence type="ECO:0000256" key="1">
    <source>
        <dbReference type="ARBA" id="ARBA00023015"/>
    </source>
</evidence>
<evidence type="ECO:0000256" key="2">
    <source>
        <dbReference type="ARBA" id="ARBA00023125"/>
    </source>
</evidence>
<protein>
    <submittedName>
        <fullName evidence="6">TetR/AcrR family transcriptional regulator</fullName>
    </submittedName>
</protein>
<dbReference type="EMBL" id="BAABAB010000026">
    <property type="protein sequence ID" value="GAA3630015.1"/>
    <property type="molecule type" value="Genomic_DNA"/>
</dbReference>
<dbReference type="PROSITE" id="PS50977">
    <property type="entry name" value="HTH_TETR_2"/>
    <property type="match status" value="1"/>
</dbReference>
<dbReference type="InterPro" id="IPR036271">
    <property type="entry name" value="Tet_transcr_reg_TetR-rel_C_sf"/>
</dbReference>
<dbReference type="PANTHER" id="PTHR30055">
    <property type="entry name" value="HTH-TYPE TRANSCRIPTIONAL REGULATOR RUTR"/>
    <property type="match status" value="1"/>
</dbReference>
<dbReference type="InterPro" id="IPR050109">
    <property type="entry name" value="HTH-type_TetR-like_transc_reg"/>
</dbReference>
<accession>A0ABP7ADJ6</accession>
<organism evidence="6 7">
    <name type="scientific">Microlunatus ginsengisoli</name>
    <dbReference type="NCBI Taxonomy" id="363863"/>
    <lineage>
        <taxon>Bacteria</taxon>
        <taxon>Bacillati</taxon>
        <taxon>Actinomycetota</taxon>
        <taxon>Actinomycetes</taxon>
        <taxon>Propionibacteriales</taxon>
        <taxon>Propionibacteriaceae</taxon>
        <taxon>Microlunatus</taxon>
    </lineage>
</organism>
<feature type="domain" description="HTH tetR-type" evidence="5">
    <location>
        <begin position="18"/>
        <end position="78"/>
    </location>
</feature>
<dbReference type="Pfam" id="PF00440">
    <property type="entry name" value="TetR_N"/>
    <property type="match status" value="1"/>
</dbReference>
<name>A0ABP7ADJ6_9ACTN</name>
<feature type="DNA-binding region" description="H-T-H motif" evidence="4">
    <location>
        <begin position="41"/>
        <end position="60"/>
    </location>
</feature>
<evidence type="ECO:0000313" key="6">
    <source>
        <dbReference type="EMBL" id="GAA3630015.1"/>
    </source>
</evidence>
<dbReference type="PRINTS" id="PR00455">
    <property type="entry name" value="HTHTETR"/>
</dbReference>